<protein>
    <submittedName>
        <fullName evidence="3">CubicO group peptidase (Beta-lactamase class C family)</fullName>
    </submittedName>
</protein>
<feature type="chain" id="PRO_5030691748" evidence="1">
    <location>
        <begin position="27"/>
        <end position="366"/>
    </location>
</feature>
<gene>
    <name evidence="3" type="ORF">GGR12_003111</name>
</gene>
<name>A0A7W6JHF6_9CAUL</name>
<dbReference type="InterPro" id="IPR001466">
    <property type="entry name" value="Beta-lactam-related"/>
</dbReference>
<dbReference type="RefSeq" id="WP_183205487.1">
    <property type="nucleotide sequence ID" value="NZ_BAAAER010000003.1"/>
</dbReference>
<dbReference type="EMBL" id="JACIDM010000003">
    <property type="protein sequence ID" value="MBB4084223.1"/>
    <property type="molecule type" value="Genomic_DNA"/>
</dbReference>
<comment type="caution">
    <text evidence="3">The sequence shown here is derived from an EMBL/GenBank/DDBJ whole genome shotgun (WGS) entry which is preliminary data.</text>
</comment>
<dbReference type="AlphaFoldDB" id="A0A7W6JHF6"/>
<dbReference type="Pfam" id="PF00144">
    <property type="entry name" value="Beta-lactamase"/>
    <property type="match status" value="1"/>
</dbReference>
<evidence type="ECO:0000259" key="2">
    <source>
        <dbReference type="Pfam" id="PF00144"/>
    </source>
</evidence>
<dbReference type="InterPro" id="IPR050491">
    <property type="entry name" value="AmpC-like"/>
</dbReference>
<sequence>MMDRRQFAAALAGLPLTAALARPAAAQPADISTLVEAERAQAGVPALGAAVVGLQGAERLGVAGVRAWPDGPPVQPSDRWHIGSCTKAFTAALAARLIERGLIGWDTTVAGVLGGAGDPAWNDVSLLWLLSHRSGAEGNFDQALWEQMVARGGPLRDQRAWLVMEGLKTPPAAPPNTRTAYANAGYMIAGVMLETVADLDWEALIRREVFAPLGLTEAGFGAPGTPGRLDQPLGHVRGEDGAWRRIDLGPGDDNPAAAGPAGTIHLSLADWSRFIAAHLRADESYLSADSWRRLHTPGEPGWDYAPGWKVEAGDDGQTVLSHLGSNGFFVAQATLWPARGRAVLLTVNLADDAAGPAFGRLLETLK</sequence>
<dbReference type="Gene3D" id="3.40.710.10">
    <property type="entry name" value="DD-peptidase/beta-lactamase superfamily"/>
    <property type="match status" value="1"/>
</dbReference>
<reference evidence="3 4" key="1">
    <citation type="submission" date="2020-08" db="EMBL/GenBank/DDBJ databases">
        <title>Genomic Encyclopedia of Type Strains, Phase IV (KMG-IV): sequencing the most valuable type-strain genomes for metagenomic binning, comparative biology and taxonomic classification.</title>
        <authorList>
            <person name="Goeker M."/>
        </authorList>
    </citation>
    <scope>NUCLEOTIDE SEQUENCE [LARGE SCALE GENOMIC DNA]</scope>
    <source>
        <strain evidence="3 4">DSM 23960</strain>
    </source>
</reference>
<dbReference type="PANTHER" id="PTHR46825:SF9">
    <property type="entry name" value="BETA-LACTAMASE-RELATED DOMAIN-CONTAINING PROTEIN"/>
    <property type="match status" value="1"/>
</dbReference>
<dbReference type="InterPro" id="IPR006311">
    <property type="entry name" value="TAT_signal"/>
</dbReference>
<feature type="domain" description="Beta-lactamase-related" evidence="2">
    <location>
        <begin position="34"/>
        <end position="352"/>
    </location>
</feature>
<accession>A0A7W6JHF6</accession>
<dbReference type="PROSITE" id="PS51318">
    <property type="entry name" value="TAT"/>
    <property type="match status" value="1"/>
</dbReference>
<evidence type="ECO:0000313" key="3">
    <source>
        <dbReference type="EMBL" id="MBB4084223.1"/>
    </source>
</evidence>
<evidence type="ECO:0000313" key="4">
    <source>
        <dbReference type="Proteomes" id="UP000529946"/>
    </source>
</evidence>
<keyword evidence="1" id="KW-0732">Signal</keyword>
<evidence type="ECO:0000256" key="1">
    <source>
        <dbReference type="SAM" id="SignalP"/>
    </source>
</evidence>
<proteinExistence type="predicted"/>
<dbReference type="Proteomes" id="UP000529946">
    <property type="component" value="Unassembled WGS sequence"/>
</dbReference>
<dbReference type="InterPro" id="IPR012338">
    <property type="entry name" value="Beta-lactam/transpept-like"/>
</dbReference>
<feature type="signal peptide" evidence="1">
    <location>
        <begin position="1"/>
        <end position="26"/>
    </location>
</feature>
<organism evidence="3 4">
    <name type="scientific">Brevundimonas lenta</name>
    <dbReference type="NCBI Taxonomy" id="424796"/>
    <lineage>
        <taxon>Bacteria</taxon>
        <taxon>Pseudomonadati</taxon>
        <taxon>Pseudomonadota</taxon>
        <taxon>Alphaproteobacteria</taxon>
        <taxon>Caulobacterales</taxon>
        <taxon>Caulobacteraceae</taxon>
        <taxon>Brevundimonas</taxon>
    </lineage>
</organism>
<dbReference type="PANTHER" id="PTHR46825">
    <property type="entry name" value="D-ALANYL-D-ALANINE-CARBOXYPEPTIDASE/ENDOPEPTIDASE AMPH"/>
    <property type="match status" value="1"/>
</dbReference>
<dbReference type="SUPFAM" id="SSF56601">
    <property type="entry name" value="beta-lactamase/transpeptidase-like"/>
    <property type="match status" value="1"/>
</dbReference>
<keyword evidence="4" id="KW-1185">Reference proteome</keyword>